<gene>
    <name evidence="2" type="ORF">HNQ66_000489</name>
</gene>
<organism evidence="2 3">
    <name type="scientific">Shinella fusca</name>
    <dbReference type="NCBI Taxonomy" id="544480"/>
    <lineage>
        <taxon>Bacteria</taxon>
        <taxon>Pseudomonadati</taxon>
        <taxon>Pseudomonadota</taxon>
        <taxon>Alphaproteobacteria</taxon>
        <taxon>Hyphomicrobiales</taxon>
        <taxon>Rhizobiaceae</taxon>
        <taxon>Shinella</taxon>
    </lineage>
</organism>
<evidence type="ECO:0000313" key="3">
    <source>
        <dbReference type="Proteomes" id="UP000535406"/>
    </source>
</evidence>
<evidence type="ECO:0000313" key="2">
    <source>
        <dbReference type="EMBL" id="MBB5041106.1"/>
    </source>
</evidence>
<sequence>MNRIKPDVLYIARDLETAIAETIIRDRFEG</sequence>
<accession>A0A7W8DTR2</accession>
<proteinExistence type="predicted"/>
<dbReference type="AlphaFoldDB" id="A0A7W8DTR2"/>
<dbReference type="EMBL" id="JACHIK010000002">
    <property type="protein sequence ID" value="MBB5041106.1"/>
    <property type="molecule type" value="Genomic_DNA"/>
</dbReference>
<keyword evidence="3" id="KW-1185">Reference proteome</keyword>
<dbReference type="Pfam" id="PF08808">
    <property type="entry name" value="RES"/>
    <property type="match status" value="1"/>
</dbReference>
<dbReference type="InterPro" id="IPR014914">
    <property type="entry name" value="RES_dom"/>
</dbReference>
<name>A0A7W8DTR2_9HYPH</name>
<protein>
    <recommendedName>
        <fullName evidence="1">RES domain-containing protein</fullName>
    </recommendedName>
</protein>
<evidence type="ECO:0000259" key="1">
    <source>
        <dbReference type="Pfam" id="PF08808"/>
    </source>
</evidence>
<feature type="domain" description="RES" evidence="1">
    <location>
        <begin position="1"/>
        <end position="29"/>
    </location>
</feature>
<dbReference type="Proteomes" id="UP000535406">
    <property type="component" value="Unassembled WGS sequence"/>
</dbReference>
<comment type="caution">
    <text evidence="2">The sequence shown here is derived from an EMBL/GenBank/DDBJ whole genome shotgun (WGS) entry which is preliminary data.</text>
</comment>
<reference evidence="2 3" key="1">
    <citation type="submission" date="2020-08" db="EMBL/GenBank/DDBJ databases">
        <title>Genomic Encyclopedia of Type Strains, Phase IV (KMG-IV): sequencing the most valuable type-strain genomes for metagenomic binning, comparative biology and taxonomic classification.</title>
        <authorList>
            <person name="Goeker M."/>
        </authorList>
    </citation>
    <scope>NUCLEOTIDE SEQUENCE [LARGE SCALE GENOMIC DNA]</scope>
    <source>
        <strain evidence="2 3">DSM 21319</strain>
    </source>
</reference>